<protein>
    <submittedName>
        <fullName evidence="1">Uncharacterized protein</fullName>
    </submittedName>
</protein>
<evidence type="ECO:0000313" key="1">
    <source>
        <dbReference type="EMBL" id="EHJ12363.1"/>
    </source>
</evidence>
<dbReference type="Proteomes" id="UP000003477">
    <property type="component" value="Unassembled WGS sequence"/>
</dbReference>
<evidence type="ECO:0000313" key="2">
    <source>
        <dbReference type="Proteomes" id="UP000003477"/>
    </source>
</evidence>
<name>G5J627_CROWT</name>
<gene>
    <name evidence="1" type="ORF">CWATWH0003_2932</name>
</gene>
<sequence>MSQKSYEVFQKVENKATLLQSYWDNFKDEIIRHLPRSYYAEIDALSTNLDTALEILIE</sequence>
<dbReference type="PATRIC" id="fig|423471.3.peg.2755"/>
<dbReference type="AlphaFoldDB" id="G5J627"/>
<dbReference type="RefSeq" id="WP_007311061.1">
    <property type="nucleotide sequence ID" value="NZ_AESD01000437.1"/>
</dbReference>
<reference evidence="1 2" key="1">
    <citation type="journal article" date="2011" name="Front. Microbiol.">
        <title>Two Strains of Crocosphaera watsonii with Highly Conserved Genomes are Distinguished by Strain-Specific Features.</title>
        <authorList>
            <person name="Bench S.R."/>
            <person name="Ilikchyan I.N."/>
            <person name="Tripp H.J."/>
            <person name="Zehr J.P."/>
        </authorList>
    </citation>
    <scope>NUCLEOTIDE SEQUENCE [LARGE SCALE GENOMIC DNA]</scope>
    <source>
        <strain evidence="1 2">WH 0003</strain>
    </source>
</reference>
<dbReference type="GeneID" id="88769893"/>
<proteinExistence type="predicted"/>
<accession>G5J627</accession>
<comment type="caution">
    <text evidence="1">The sequence shown here is derived from an EMBL/GenBank/DDBJ whole genome shotgun (WGS) entry which is preliminary data.</text>
</comment>
<dbReference type="EMBL" id="AESD01000437">
    <property type="protein sequence ID" value="EHJ12363.1"/>
    <property type="molecule type" value="Genomic_DNA"/>
</dbReference>
<organism evidence="1 2">
    <name type="scientific">Crocosphaera watsonii WH 0003</name>
    <dbReference type="NCBI Taxonomy" id="423471"/>
    <lineage>
        <taxon>Bacteria</taxon>
        <taxon>Bacillati</taxon>
        <taxon>Cyanobacteriota</taxon>
        <taxon>Cyanophyceae</taxon>
        <taxon>Oscillatoriophycideae</taxon>
        <taxon>Chroococcales</taxon>
        <taxon>Aphanothecaceae</taxon>
        <taxon>Crocosphaera</taxon>
    </lineage>
</organism>